<dbReference type="PROSITE" id="PS50949">
    <property type="entry name" value="HTH_GNTR"/>
    <property type="match status" value="1"/>
</dbReference>
<evidence type="ECO:0000259" key="4">
    <source>
        <dbReference type="PROSITE" id="PS50949"/>
    </source>
</evidence>
<dbReference type="SUPFAM" id="SSF48008">
    <property type="entry name" value="GntR ligand-binding domain-like"/>
    <property type="match status" value="1"/>
</dbReference>
<dbReference type="InterPro" id="IPR036388">
    <property type="entry name" value="WH-like_DNA-bd_sf"/>
</dbReference>
<evidence type="ECO:0000256" key="1">
    <source>
        <dbReference type="ARBA" id="ARBA00023015"/>
    </source>
</evidence>
<dbReference type="PRINTS" id="PR00035">
    <property type="entry name" value="HTHGNTR"/>
</dbReference>
<dbReference type="Gene3D" id="1.10.10.10">
    <property type="entry name" value="Winged helix-like DNA-binding domain superfamily/Winged helix DNA-binding domain"/>
    <property type="match status" value="1"/>
</dbReference>
<dbReference type="PANTHER" id="PTHR43537:SF44">
    <property type="entry name" value="GNTR FAMILY REGULATORY PROTEIN"/>
    <property type="match status" value="1"/>
</dbReference>
<evidence type="ECO:0000256" key="2">
    <source>
        <dbReference type="ARBA" id="ARBA00023125"/>
    </source>
</evidence>
<organism evidence="5 6">
    <name type="scientific">Myceligenerans crystallogenes</name>
    <dbReference type="NCBI Taxonomy" id="316335"/>
    <lineage>
        <taxon>Bacteria</taxon>
        <taxon>Bacillati</taxon>
        <taxon>Actinomycetota</taxon>
        <taxon>Actinomycetes</taxon>
        <taxon>Micrococcales</taxon>
        <taxon>Promicromonosporaceae</taxon>
        <taxon>Myceligenerans</taxon>
    </lineage>
</organism>
<name>A0ABN2NL84_9MICO</name>
<dbReference type="SMART" id="SM00345">
    <property type="entry name" value="HTH_GNTR"/>
    <property type="match status" value="1"/>
</dbReference>
<dbReference type="InterPro" id="IPR000524">
    <property type="entry name" value="Tscrpt_reg_HTH_GntR"/>
</dbReference>
<feature type="domain" description="HTH gntR-type" evidence="4">
    <location>
        <begin position="11"/>
        <end position="79"/>
    </location>
</feature>
<dbReference type="InterPro" id="IPR011711">
    <property type="entry name" value="GntR_C"/>
</dbReference>
<dbReference type="SUPFAM" id="SSF46785">
    <property type="entry name" value="Winged helix' DNA-binding domain"/>
    <property type="match status" value="1"/>
</dbReference>
<dbReference type="EMBL" id="BAAANL010000006">
    <property type="protein sequence ID" value="GAA1870176.1"/>
    <property type="molecule type" value="Genomic_DNA"/>
</dbReference>
<dbReference type="SMART" id="SM00895">
    <property type="entry name" value="FCD"/>
    <property type="match status" value="1"/>
</dbReference>
<gene>
    <name evidence="5" type="ORF">GCM10009751_31550</name>
</gene>
<keyword evidence="3" id="KW-0804">Transcription</keyword>
<evidence type="ECO:0000313" key="6">
    <source>
        <dbReference type="Proteomes" id="UP001501094"/>
    </source>
</evidence>
<accession>A0ABN2NL84</accession>
<sequence>MLSLPLRTPAKRLGVAVVEALVDLIVSGEFEPGDTLPPELPLSRQFGVSRTVLRESVKRLEEKGLVTVSQGRGTVIQPTRSWNMLDRVVLESLIAHDRSLGVLDELTVVRAQLESAMARETATMRSRSELDALRDALEEMRTSLADTPRFQAADVTFHETVMALSRNRLAESIARSLFERARESSRYSIDVPAAIHEQTLREHEQIFDAIAAGSGDEAASSMLSHIVDAWTRRRPADHRGTKSAR</sequence>
<keyword evidence="1" id="KW-0805">Transcription regulation</keyword>
<dbReference type="Gene3D" id="1.20.120.530">
    <property type="entry name" value="GntR ligand-binding domain-like"/>
    <property type="match status" value="1"/>
</dbReference>
<dbReference type="Proteomes" id="UP001501094">
    <property type="component" value="Unassembled WGS sequence"/>
</dbReference>
<dbReference type="Pfam" id="PF07729">
    <property type="entry name" value="FCD"/>
    <property type="match status" value="1"/>
</dbReference>
<evidence type="ECO:0000256" key="3">
    <source>
        <dbReference type="ARBA" id="ARBA00023163"/>
    </source>
</evidence>
<protein>
    <submittedName>
        <fullName evidence="5">FadR/GntR family transcriptional regulator</fullName>
    </submittedName>
</protein>
<reference evidence="6" key="1">
    <citation type="journal article" date="2019" name="Int. J. Syst. Evol. Microbiol.">
        <title>The Global Catalogue of Microorganisms (GCM) 10K type strain sequencing project: providing services to taxonomists for standard genome sequencing and annotation.</title>
        <authorList>
            <consortium name="The Broad Institute Genomics Platform"/>
            <consortium name="The Broad Institute Genome Sequencing Center for Infectious Disease"/>
            <person name="Wu L."/>
            <person name="Ma J."/>
        </authorList>
    </citation>
    <scope>NUCLEOTIDE SEQUENCE [LARGE SCALE GENOMIC DNA]</scope>
    <source>
        <strain evidence="6">JCM 14326</strain>
    </source>
</reference>
<dbReference type="InterPro" id="IPR008920">
    <property type="entry name" value="TF_FadR/GntR_C"/>
</dbReference>
<evidence type="ECO:0000313" key="5">
    <source>
        <dbReference type="EMBL" id="GAA1870176.1"/>
    </source>
</evidence>
<dbReference type="CDD" id="cd07377">
    <property type="entry name" value="WHTH_GntR"/>
    <property type="match status" value="1"/>
</dbReference>
<dbReference type="Pfam" id="PF00392">
    <property type="entry name" value="GntR"/>
    <property type="match status" value="1"/>
</dbReference>
<dbReference type="InterPro" id="IPR036390">
    <property type="entry name" value="WH_DNA-bd_sf"/>
</dbReference>
<dbReference type="PANTHER" id="PTHR43537">
    <property type="entry name" value="TRANSCRIPTIONAL REGULATOR, GNTR FAMILY"/>
    <property type="match status" value="1"/>
</dbReference>
<keyword evidence="6" id="KW-1185">Reference proteome</keyword>
<proteinExistence type="predicted"/>
<comment type="caution">
    <text evidence="5">The sequence shown here is derived from an EMBL/GenBank/DDBJ whole genome shotgun (WGS) entry which is preliminary data.</text>
</comment>
<keyword evidence="2" id="KW-0238">DNA-binding</keyword>